<evidence type="ECO:0000313" key="5">
    <source>
        <dbReference type="Proteomes" id="UP001432027"/>
    </source>
</evidence>
<feature type="signal peptide" evidence="3">
    <location>
        <begin position="1"/>
        <end position="17"/>
    </location>
</feature>
<proteinExistence type="predicted"/>
<comment type="caution">
    <text evidence="4">The sequence shown here is derived from an EMBL/GenBank/DDBJ whole genome shotgun (WGS) entry which is preliminary data.</text>
</comment>
<feature type="transmembrane region" description="Helical" evidence="2">
    <location>
        <begin position="225"/>
        <end position="249"/>
    </location>
</feature>
<feature type="chain" id="PRO_5043741908" evidence="3">
    <location>
        <begin position="18"/>
        <end position="362"/>
    </location>
</feature>
<gene>
    <name evidence="4" type="ORF">PENTCL1PPCAC_12598</name>
</gene>
<organism evidence="4 5">
    <name type="scientific">Pristionchus entomophagus</name>
    <dbReference type="NCBI Taxonomy" id="358040"/>
    <lineage>
        <taxon>Eukaryota</taxon>
        <taxon>Metazoa</taxon>
        <taxon>Ecdysozoa</taxon>
        <taxon>Nematoda</taxon>
        <taxon>Chromadorea</taxon>
        <taxon>Rhabditida</taxon>
        <taxon>Rhabditina</taxon>
        <taxon>Diplogasteromorpha</taxon>
        <taxon>Diplogasteroidea</taxon>
        <taxon>Neodiplogasteridae</taxon>
        <taxon>Pristionchus</taxon>
    </lineage>
</organism>
<feature type="region of interest" description="Disordered" evidence="1">
    <location>
        <begin position="170"/>
        <end position="203"/>
    </location>
</feature>
<keyword evidence="2" id="KW-0812">Transmembrane</keyword>
<feature type="compositionally biased region" description="Low complexity" evidence="1">
    <location>
        <begin position="329"/>
        <end position="343"/>
    </location>
</feature>
<name>A0AAV5T577_9BILA</name>
<keyword evidence="5" id="KW-1185">Reference proteome</keyword>
<evidence type="ECO:0000313" key="4">
    <source>
        <dbReference type="EMBL" id="GMS90423.1"/>
    </source>
</evidence>
<dbReference type="AlphaFoldDB" id="A0AAV5T577"/>
<evidence type="ECO:0000256" key="3">
    <source>
        <dbReference type="SAM" id="SignalP"/>
    </source>
</evidence>
<protein>
    <submittedName>
        <fullName evidence="4">Uncharacterized protein</fullName>
    </submittedName>
</protein>
<sequence length="362" mass="38671">MRHLALLCLAAAAAVSGYNLVLQEVQLSGGLITSDDATITCDNIQYLHIGDKNDIKFYCYNVTSVTDDSLESVTLEYQSGPITSKAKNLKVMVILTDGSNVAFTFTPNMKVGELQNFKPTDCKYYPLVVPTTVKPSVALAVPAAAAAVPFADVDSEQPAAIRIRGPGPVRPILNRDSPEDTVVAEDDEERRVRREAATEDPPKVDSNTVNVVVNYFVLDEAGNPAAVWAAVIEGIILLVLVGLCFWFFFWSPRARTAAATTAADPYKDGPSYSVSYANSSYNNQNQRIDAFQNPTPAAPPRPANSAYMDDYVTDNIGAMARPAAAAAPTPAASAANPATSSSAFQPGHQRFDSSGLVTVNLS</sequence>
<feature type="compositionally biased region" description="Basic and acidic residues" evidence="1">
    <location>
        <begin position="189"/>
        <end position="203"/>
    </location>
</feature>
<keyword evidence="2" id="KW-1133">Transmembrane helix</keyword>
<feature type="region of interest" description="Disordered" evidence="1">
    <location>
        <begin position="329"/>
        <end position="362"/>
    </location>
</feature>
<dbReference type="EMBL" id="BTSX01000003">
    <property type="protein sequence ID" value="GMS90423.1"/>
    <property type="molecule type" value="Genomic_DNA"/>
</dbReference>
<evidence type="ECO:0000256" key="2">
    <source>
        <dbReference type="SAM" id="Phobius"/>
    </source>
</evidence>
<accession>A0AAV5T577</accession>
<reference evidence="4" key="1">
    <citation type="submission" date="2023-10" db="EMBL/GenBank/DDBJ databases">
        <title>Genome assembly of Pristionchus species.</title>
        <authorList>
            <person name="Yoshida K."/>
            <person name="Sommer R.J."/>
        </authorList>
    </citation>
    <scope>NUCLEOTIDE SEQUENCE</scope>
    <source>
        <strain evidence="4">RS0144</strain>
    </source>
</reference>
<dbReference type="Proteomes" id="UP001432027">
    <property type="component" value="Unassembled WGS sequence"/>
</dbReference>
<keyword evidence="3" id="KW-0732">Signal</keyword>
<keyword evidence="2" id="KW-0472">Membrane</keyword>
<evidence type="ECO:0000256" key="1">
    <source>
        <dbReference type="SAM" id="MobiDB-lite"/>
    </source>
</evidence>